<dbReference type="InterPro" id="IPR000847">
    <property type="entry name" value="LysR_HTH_N"/>
</dbReference>
<dbReference type="CDD" id="cd08420">
    <property type="entry name" value="PBP2_CysL_like"/>
    <property type="match status" value="1"/>
</dbReference>
<dbReference type="InterPro" id="IPR036388">
    <property type="entry name" value="WH-like_DNA-bd_sf"/>
</dbReference>
<dbReference type="Gene3D" id="3.40.190.10">
    <property type="entry name" value="Periplasmic binding protein-like II"/>
    <property type="match status" value="2"/>
</dbReference>
<dbReference type="InterPro" id="IPR036390">
    <property type="entry name" value="WH_DNA-bd_sf"/>
</dbReference>
<keyword evidence="3 6" id="KW-0238">DNA-binding</keyword>
<dbReference type="EMBL" id="JAUSUC010000023">
    <property type="protein sequence ID" value="MDQ0215591.1"/>
    <property type="molecule type" value="Genomic_DNA"/>
</dbReference>
<evidence type="ECO:0000256" key="1">
    <source>
        <dbReference type="ARBA" id="ARBA00009437"/>
    </source>
</evidence>
<name>A0AAJ1T2P7_9BACI</name>
<protein>
    <submittedName>
        <fullName evidence="6">DNA-binding transcriptional LysR family regulator</fullName>
    </submittedName>
</protein>
<reference evidence="6" key="1">
    <citation type="submission" date="2023-07" db="EMBL/GenBank/DDBJ databases">
        <title>Genomic Encyclopedia of Type Strains, Phase IV (KMG-IV): sequencing the most valuable type-strain genomes for metagenomic binning, comparative biology and taxonomic classification.</title>
        <authorList>
            <person name="Goeker M."/>
        </authorList>
    </citation>
    <scope>NUCLEOTIDE SEQUENCE</scope>
    <source>
        <strain evidence="6">DSM 23947</strain>
    </source>
</reference>
<dbReference type="GO" id="GO:0003700">
    <property type="term" value="F:DNA-binding transcription factor activity"/>
    <property type="evidence" value="ECO:0007669"/>
    <property type="project" value="InterPro"/>
</dbReference>
<dbReference type="PRINTS" id="PR00039">
    <property type="entry name" value="HTHLYSR"/>
</dbReference>
<evidence type="ECO:0000256" key="3">
    <source>
        <dbReference type="ARBA" id="ARBA00023125"/>
    </source>
</evidence>
<dbReference type="Pfam" id="PF00126">
    <property type="entry name" value="HTH_1"/>
    <property type="match status" value="1"/>
</dbReference>
<dbReference type="Gene3D" id="1.10.10.10">
    <property type="entry name" value="Winged helix-like DNA-binding domain superfamily/Winged helix DNA-binding domain"/>
    <property type="match status" value="1"/>
</dbReference>
<dbReference type="GO" id="GO:0000976">
    <property type="term" value="F:transcription cis-regulatory region binding"/>
    <property type="evidence" value="ECO:0007669"/>
    <property type="project" value="TreeGrafter"/>
</dbReference>
<dbReference type="SUPFAM" id="SSF53850">
    <property type="entry name" value="Periplasmic binding protein-like II"/>
    <property type="match status" value="1"/>
</dbReference>
<feature type="domain" description="HTH lysR-type" evidence="5">
    <location>
        <begin position="1"/>
        <end position="57"/>
    </location>
</feature>
<dbReference type="SUPFAM" id="SSF46785">
    <property type="entry name" value="Winged helix' DNA-binding domain"/>
    <property type="match status" value="1"/>
</dbReference>
<dbReference type="InterPro" id="IPR005119">
    <property type="entry name" value="LysR_subst-bd"/>
</dbReference>
<dbReference type="PROSITE" id="PS50931">
    <property type="entry name" value="HTH_LYSR"/>
    <property type="match status" value="1"/>
</dbReference>
<evidence type="ECO:0000313" key="7">
    <source>
        <dbReference type="Proteomes" id="UP001237207"/>
    </source>
</evidence>
<dbReference type="PANTHER" id="PTHR30126:SF39">
    <property type="entry name" value="HTH-TYPE TRANSCRIPTIONAL REGULATOR CYSL"/>
    <property type="match status" value="1"/>
</dbReference>
<proteinExistence type="inferred from homology"/>
<dbReference type="FunFam" id="1.10.10.10:FF:000001">
    <property type="entry name" value="LysR family transcriptional regulator"/>
    <property type="match status" value="1"/>
</dbReference>
<organism evidence="6 7">
    <name type="scientific">Oikeobacillus pervagus</name>
    <dbReference type="NCBI Taxonomy" id="1325931"/>
    <lineage>
        <taxon>Bacteria</taxon>
        <taxon>Bacillati</taxon>
        <taxon>Bacillota</taxon>
        <taxon>Bacilli</taxon>
        <taxon>Bacillales</taxon>
        <taxon>Bacillaceae</taxon>
        <taxon>Oikeobacillus</taxon>
    </lineage>
</organism>
<comment type="caution">
    <text evidence="6">The sequence shown here is derived from an EMBL/GenBank/DDBJ whole genome shotgun (WGS) entry which is preliminary data.</text>
</comment>
<dbReference type="AlphaFoldDB" id="A0AAJ1T2P7"/>
<dbReference type="PANTHER" id="PTHR30126">
    <property type="entry name" value="HTH-TYPE TRANSCRIPTIONAL REGULATOR"/>
    <property type="match status" value="1"/>
</dbReference>
<evidence type="ECO:0000259" key="5">
    <source>
        <dbReference type="PROSITE" id="PS50931"/>
    </source>
</evidence>
<keyword evidence="2" id="KW-0805">Transcription regulation</keyword>
<comment type="similarity">
    <text evidence="1">Belongs to the LysR transcriptional regulatory family.</text>
</comment>
<keyword evidence="4" id="KW-0804">Transcription</keyword>
<dbReference type="RefSeq" id="WP_307257588.1">
    <property type="nucleotide sequence ID" value="NZ_JAUSUC010000023.1"/>
</dbReference>
<accession>A0AAJ1T2P7</accession>
<keyword evidence="7" id="KW-1185">Reference proteome</keyword>
<gene>
    <name evidence="6" type="ORF">J2S13_002009</name>
</gene>
<evidence type="ECO:0000256" key="4">
    <source>
        <dbReference type="ARBA" id="ARBA00023163"/>
    </source>
</evidence>
<evidence type="ECO:0000313" key="6">
    <source>
        <dbReference type="EMBL" id="MDQ0215591.1"/>
    </source>
</evidence>
<sequence>MEQKLKVFLTVANHLNFSRAAEELYITQPAVSQYVKALEDELQIKLIERTNKTVRLTKAGSIVAFYSEEIEMLYQKMHQAIEDLTSEVAGDLSIGASYSFGEYILPHILAPFLATFPKVKPNISIGNTHDIVEKLMKHEIDLGIVEGSVSQSKVKLEKIATDTMYIIGGKGWKNQTDAETLEEEAWIVREKGSGTREAVELFFEKYNLKPKKLLEFGSTQIIKESVEAGLGISLLSKWTVRKEVELNRLQMIGKEQYYYNRDFFAVTSNYPFTTKAITTFLQFLRTFFEKTDQE</sequence>
<dbReference type="Pfam" id="PF03466">
    <property type="entry name" value="LysR_substrate"/>
    <property type="match status" value="1"/>
</dbReference>
<dbReference type="Proteomes" id="UP001237207">
    <property type="component" value="Unassembled WGS sequence"/>
</dbReference>
<evidence type="ECO:0000256" key="2">
    <source>
        <dbReference type="ARBA" id="ARBA00023015"/>
    </source>
</evidence>